<evidence type="ECO:0000259" key="3">
    <source>
        <dbReference type="PROSITE" id="PS50893"/>
    </source>
</evidence>
<dbReference type="InterPro" id="IPR050107">
    <property type="entry name" value="ABC_carbohydrate_import_ATPase"/>
</dbReference>
<dbReference type="InterPro" id="IPR017871">
    <property type="entry name" value="ABC_transporter-like_CS"/>
</dbReference>
<dbReference type="Gene3D" id="3.40.50.300">
    <property type="entry name" value="P-loop containing nucleotide triphosphate hydrolases"/>
    <property type="match status" value="1"/>
</dbReference>
<keyword evidence="1" id="KW-0547">Nucleotide-binding</keyword>
<keyword evidence="5" id="KW-1185">Reference proteome</keyword>
<feature type="domain" description="ABC transporter" evidence="3">
    <location>
        <begin position="8"/>
        <end position="251"/>
    </location>
</feature>
<dbReference type="PANTHER" id="PTHR43790">
    <property type="entry name" value="CARBOHYDRATE TRANSPORT ATP-BINDING PROTEIN MG119-RELATED"/>
    <property type="match status" value="1"/>
</dbReference>
<comment type="caution">
    <text evidence="4">The sequence shown here is derived from an EMBL/GenBank/DDBJ whole genome shotgun (WGS) entry which is preliminary data.</text>
</comment>
<dbReference type="GO" id="GO:0005524">
    <property type="term" value="F:ATP binding"/>
    <property type="evidence" value="ECO:0007669"/>
    <property type="project" value="UniProtKB-KW"/>
</dbReference>
<dbReference type="PROSITE" id="PS50893">
    <property type="entry name" value="ABC_TRANSPORTER_2"/>
    <property type="match status" value="1"/>
</dbReference>
<dbReference type="InterPro" id="IPR027417">
    <property type="entry name" value="P-loop_NTPase"/>
</dbReference>
<dbReference type="SUPFAM" id="SSF52540">
    <property type="entry name" value="P-loop containing nucleoside triphosphate hydrolases"/>
    <property type="match status" value="1"/>
</dbReference>
<evidence type="ECO:0000313" key="5">
    <source>
        <dbReference type="Proteomes" id="UP001596548"/>
    </source>
</evidence>
<gene>
    <name evidence="4" type="ORF">ACFQS1_32140</name>
</gene>
<dbReference type="SMART" id="SM00382">
    <property type="entry name" value="AAA"/>
    <property type="match status" value="1"/>
</dbReference>
<evidence type="ECO:0000313" key="4">
    <source>
        <dbReference type="EMBL" id="MFC7278650.1"/>
    </source>
</evidence>
<dbReference type="EMBL" id="JBHTBJ010000036">
    <property type="protein sequence ID" value="MFC7278650.1"/>
    <property type="molecule type" value="Genomic_DNA"/>
</dbReference>
<reference evidence="5" key="1">
    <citation type="journal article" date="2019" name="Int. J. Syst. Evol. Microbiol.">
        <title>The Global Catalogue of Microorganisms (GCM) 10K type strain sequencing project: providing services to taxonomists for standard genome sequencing and annotation.</title>
        <authorList>
            <consortium name="The Broad Institute Genomics Platform"/>
            <consortium name="The Broad Institute Genome Sequencing Center for Infectious Disease"/>
            <person name="Wu L."/>
            <person name="Ma J."/>
        </authorList>
    </citation>
    <scope>NUCLEOTIDE SEQUENCE [LARGE SCALE GENOMIC DNA]</scope>
    <source>
        <strain evidence="5">XZYJT-10</strain>
    </source>
</reference>
<dbReference type="InterPro" id="IPR003593">
    <property type="entry name" value="AAA+_ATPase"/>
</dbReference>
<proteinExistence type="predicted"/>
<keyword evidence="2 4" id="KW-0067">ATP-binding</keyword>
<organism evidence="4 5">
    <name type="scientific">Paractinoplanes rhizophilus</name>
    <dbReference type="NCBI Taxonomy" id="1416877"/>
    <lineage>
        <taxon>Bacteria</taxon>
        <taxon>Bacillati</taxon>
        <taxon>Actinomycetota</taxon>
        <taxon>Actinomycetes</taxon>
        <taxon>Micromonosporales</taxon>
        <taxon>Micromonosporaceae</taxon>
        <taxon>Paractinoplanes</taxon>
    </lineage>
</organism>
<dbReference type="InterPro" id="IPR003439">
    <property type="entry name" value="ABC_transporter-like_ATP-bd"/>
</dbReference>
<name>A0ABW2HZY1_9ACTN</name>
<dbReference type="Pfam" id="PF00005">
    <property type="entry name" value="ABC_tran"/>
    <property type="match status" value="1"/>
</dbReference>
<evidence type="ECO:0000256" key="2">
    <source>
        <dbReference type="ARBA" id="ARBA00022840"/>
    </source>
</evidence>
<dbReference type="Proteomes" id="UP001596548">
    <property type="component" value="Unassembled WGS sequence"/>
</dbReference>
<accession>A0ABW2HZY1</accession>
<dbReference type="PANTHER" id="PTHR43790:SF8">
    <property type="entry name" value="SUGAR ABC TRANSPORTER ATP-BINDING PROTEIN"/>
    <property type="match status" value="1"/>
</dbReference>
<dbReference type="PROSITE" id="PS00211">
    <property type="entry name" value="ABC_TRANSPORTER_1"/>
    <property type="match status" value="1"/>
</dbReference>
<dbReference type="RefSeq" id="WP_378975694.1">
    <property type="nucleotide sequence ID" value="NZ_JBHTBJ010000036.1"/>
</dbReference>
<dbReference type="CDD" id="cd03216">
    <property type="entry name" value="ABC_Carb_Monos_I"/>
    <property type="match status" value="1"/>
</dbReference>
<protein>
    <submittedName>
        <fullName evidence="4">ATP-binding cassette domain-containing protein</fullName>
    </submittedName>
</protein>
<sequence>MTANPPALSVRGATKRFGAVVALDGIDLDARRGEVLALLGDNGAGKSTLIKCVTGVHRLDAGTVEVDGRRVDPGSPAAARALGLETVYQDLALFDNLDPAANFYAGREVAAPRWLPRGLRFVRRRAMTDETASVLRRLEVGVRDLRTPVGLMSGGQRQAVAVARAAAFATNVVILDEPTAALGVRESRHVLDLILRLRAEGLAIIVVSHAMDHVMEIADRAVVMRRGRAVGEAVPRPENKERIVSLIVGGAG</sequence>
<evidence type="ECO:0000256" key="1">
    <source>
        <dbReference type="ARBA" id="ARBA00022741"/>
    </source>
</evidence>